<organism evidence="14">
    <name type="scientific">Peptoniphilus harei</name>
    <dbReference type="NCBI Taxonomy" id="54005"/>
    <lineage>
        <taxon>Bacteria</taxon>
        <taxon>Bacillati</taxon>
        <taxon>Bacillota</taxon>
        <taxon>Tissierellia</taxon>
        <taxon>Tissierellales</taxon>
        <taxon>Peptoniphilaceae</taxon>
        <taxon>Peptoniphilus</taxon>
    </lineage>
</organism>
<dbReference type="InterPro" id="IPR000212">
    <property type="entry name" value="DNA_helicase_UvrD/REP"/>
</dbReference>
<evidence type="ECO:0000256" key="5">
    <source>
        <dbReference type="ARBA" id="ARBA00022840"/>
    </source>
</evidence>
<dbReference type="Gene3D" id="3.40.50.300">
    <property type="entry name" value="P-loop containing nucleotide triphosphate hydrolases"/>
    <property type="match status" value="2"/>
</dbReference>
<reference evidence="14 15" key="1">
    <citation type="submission" date="2016-01" db="EMBL/GenBank/DDBJ databases">
        <authorList>
            <person name="Oliw E.H."/>
        </authorList>
    </citation>
    <scope>NUCLEOTIDE SEQUENCE [LARGE SCALE GENOMIC DNA]</scope>
    <source>
        <strain evidence="14 15">CMW7756A</strain>
    </source>
</reference>
<feature type="binding site" evidence="11">
    <location>
        <begin position="25"/>
        <end position="32"/>
    </location>
    <ligand>
        <name>ATP</name>
        <dbReference type="ChEBI" id="CHEBI:30616"/>
    </ligand>
</feature>
<evidence type="ECO:0000256" key="2">
    <source>
        <dbReference type="ARBA" id="ARBA00022741"/>
    </source>
</evidence>
<keyword evidence="4 11" id="KW-0347">Helicase</keyword>
<keyword evidence="7" id="KW-0413">Isomerase</keyword>
<evidence type="ECO:0000313" key="14">
    <source>
        <dbReference type="EMBL" id="KXA29569.1"/>
    </source>
</evidence>
<feature type="domain" description="UvrD-like helicase ATP-binding" evidence="12">
    <location>
        <begin position="4"/>
        <end position="284"/>
    </location>
</feature>
<keyword evidence="6" id="KW-0238">DNA-binding</keyword>
<evidence type="ECO:0000256" key="9">
    <source>
        <dbReference type="ARBA" id="ARBA00034808"/>
    </source>
</evidence>
<sequence length="734" mass="84340">MDINTLNDKQKEALLATKGPLLILAGAGSGKTKVVTSKIAYLIEELQVPSWKILAITFTNKAANEMRDRVSKLIDEDISSMWIGTFHSICVRILRKNIDKVGYSSSFTIYDRDDQITVVKEAIGELGLDRDIYKPRSIVNDISNIKSEGLSPKEYIDLNKTNFFKENLGKIYEIYEKKLVSNNALDFDDLLIKTVDILRDYEDVRDFYRSKFEYIFVDEYQDTNKIQYEFIKLVAGNEPNLTVVGDNDQSIYKWRGADINNILNFHKDFPGAKIVKLEQNYRSTQKILEVANKVIENNRTRIEKNLWTSRNEGKPVVYREFPYSNEEEYGVINKIIGLHYKGEEFKDMAILYRTNAQSRGFEEALVRESIPYKIVGGLKFYDRMEVKDILAYLRAINNTDDNVSLSRIINRPKRGIGDTSLADLLDYADKNGISLYDLVTNIDKFEELNIRARKNVRDFGSILKILKDRSEKLSIGKLFEEVLYESGYVEDLKSQNTIEAKTRLENIEELHSNIMEYDREGVELAEYLNTLSLLSDVDKTSEESGVNLMTMHAAKGLEFSTVFLVGFEEGLFPSNRSIESEDEVEEERRLCYVGVTRACDNLFISSSRTRSMYGKLTPAKRSRFIHEMGETIEIIEDKSRELLEIRDYNEGNKSSVNRKTKFFGIEKRTEASKGLNQPTDKNISVGDKVKHKIFGKGMVVQKKEKNGDYEVVISFDKKGLKRLMLSVAPIKLID</sequence>
<dbReference type="Gene3D" id="1.10.486.10">
    <property type="entry name" value="PCRA, domain 4"/>
    <property type="match status" value="1"/>
</dbReference>
<dbReference type="GO" id="GO:0016887">
    <property type="term" value="F:ATP hydrolysis activity"/>
    <property type="evidence" value="ECO:0007669"/>
    <property type="project" value="RHEA"/>
</dbReference>
<keyword evidence="2 11" id="KW-0547">Nucleotide-binding</keyword>
<evidence type="ECO:0000256" key="3">
    <source>
        <dbReference type="ARBA" id="ARBA00022801"/>
    </source>
</evidence>
<dbReference type="PATRIC" id="fig|54005.3.peg.1177"/>
<evidence type="ECO:0000259" key="13">
    <source>
        <dbReference type="PROSITE" id="PS51217"/>
    </source>
</evidence>
<dbReference type="GO" id="GO:0005524">
    <property type="term" value="F:ATP binding"/>
    <property type="evidence" value="ECO:0007669"/>
    <property type="project" value="UniProtKB-UniRule"/>
</dbReference>
<dbReference type="GO" id="GO:0005829">
    <property type="term" value="C:cytosol"/>
    <property type="evidence" value="ECO:0007669"/>
    <property type="project" value="TreeGrafter"/>
</dbReference>
<name>A0A133PLX0_9FIRM</name>
<evidence type="ECO:0000256" key="6">
    <source>
        <dbReference type="ARBA" id="ARBA00023125"/>
    </source>
</evidence>
<dbReference type="GO" id="GO:0003677">
    <property type="term" value="F:DNA binding"/>
    <property type="evidence" value="ECO:0007669"/>
    <property type="project" value="UniProtKB-KW"/>
</dbReference>
<dbReference type="GO" id="GO:0033202">
    <property type="term" value="C:DNA helicase complex"/>
    <property type="evidence" value="ECO:0007669"/>
    <property type="project" value="TreeGrafter"/>
</dbReference>
<dbReference type="GO" id="GO:0043138">
    <property type="term" value="F:3'-5' DNA helicase activity"/>
    <property type="evidence" value="ECO:0007669"/>
    <property type="project" value="UniProtKB-EC"/>
</dbReference>
<feature type="domain" description="UvrD-like helicase C-terminal" evidence="13">
    <location>
        <begin position="285"/>
        <end position="556"/>
    </location>
</feature>
<evidence type="ECO:0000256" key="1">
    <source>
        <dbReference type="ARBA" id="ARBA00009922"/>
    </source>
</evidence>
<dbReference type="GO" id="GO:0000725">
    <property type="term" value="P:recombinational repair"/>
    <property type="evidence" value="ECO:0007669"/>
    <property type="project" value="TreeGrafter"/>
</dbReference>
<dbReference type="EC" id="5.6.2.4" evidence="9"/>
<evidence type="ECO:0000256" key="7">
    <source>
        <dbReference type="ARBA" id="ARBA00023235"/>
    </source>
</evidence>
<evidence type="ECO:0000313" key="15">
    <source>
        <dbReference type="Proteomes" id="UP000070174"/>
    </source>
</evidence>
<dbReference type="PANTHER" id="PTHR11070:SF2">
    <property type="entry name" value="ATP-DEPENDENT DNA HELICASE SRS2"/>
    <property type="match status" value="1"/>
</dbReference>
<dbReference type="InterPro" id="IPR013986">
    <property type="entry name" value="DExx_box_DNA_helicase_dom_sf"/>
</dbReference>
<dbReference type="PROSITE" id="PS51198">
    <property type="entry name" value="UVRD_HELICASE_ATP_BIND"/>
    <property type="match status" value="1"/>
</dbReference>
<dbReference type="InterPro" id="IPR027417">
    <property type="entry name" value="P-loop_NTPase"/>
</dbReference>
<dbReference type="FunFam" id="1.10.486.10:FF:000003">
    <property type="entry name" value="ATP-dependent DNA helicase"/>
    <property type="match status" value="1"/>
</dbReference>
<dbReference type="RefSeq" id="WP_060800271.1">
    <property type="nucleotide sequence ID" value="NZ_KQ957101.1"/>
</dbReference>
<dbReference type="Gene3D" id="1.10.10.160">
    <property type="match status" value="1"/>
</dbReference>
<dbReference type="Pfam" id="PF13361">
    <property type="entry name" value="UvrD_C"/>
    <property type="match status" value="1"/>
</dbReference>
<dbReference type="PANTHER" id="PTHR11070">
    <property type="entry name" value="UVRD / RECB / PCRA DNA HELICASE FAMILY MEMBER"/>
    <property type="match status" value="1"/>
</dbReference>
<dbReference type="Pfam" id="PF00580">
    <property type="entry name" value="UvrD-helicase"/>
    <property type="match status" value="1"/>
</dbReference>
<keyword evidence="5 11" id="KW-0067">ATP-binding</keyword>
<evidence type="ECO:0000259" key="12">
    <source>
        <dbReference type="PROSITE" id="PS51198"/>
    </source>
</evidence>
<comment type="similarity">
    <text evidence="1">Belongs to the helicase family. UvrD subfamily.</text>
</comment>
<dbReference type="SUPFAM" id="SSF52540">
    <property type="entry name" value="P-loop containing nucleoside triphosphate hydrolases"/>
    <property type="match status" value="1"/>
</dbReference>
<proteinExistence type="inferred from homology"/>
<dbReference type="CDD" id="cd17932">
    <property type="entry name" value="DEXQc_UvrD"/>
    <property type="match status" value="1"/>
</dbReference>
<evidence type="ECO:0000256" key="11">
    <source>
        <dbReference type="PROSITE-ProRule" id="PRU00560"/>
    </source>
</evidence>
<dbReference type="InterPro" id="IPR014016">
    <property type="entry name" value="UvrD-like_ATP-bd"/>
</dbReference>
<comment type="catalytic activity">
    <reaction evidence="10">
        <text>ATP + H2O = ADP + phosphate + H(+)</text>
        <dbReference type="Rhea" id="RHEA:13065"/>
        <dbReference type="ChEBI" id="CHEBI:15377"/>
        <dbReference type="ChEBI" id="CHEBI:15378"/>
        <dbReference type="ChEBI" id="CHEBI:30616"/>
        <dbReference type="ChEBI" id="CHEBI:43474"/>
        <dbReference type="ChEBI" id="CHEBI:456216"/>
        <dbReference type="EC" id="5.6.2.4"/>
    </reaction>
</comment>
<dbReference type="Pfam" id="PF21196">
    <property type="entry name" value="PcrA_UvrD_tudor"/>
    <property type="match status" value="1"/>
</dbReference>
<dbReference type="Proteomes" id="UP000070174">
    <property type="component" value="Unassembled WGS sequence"/>
</dbReference>
<evidence type="ECO:0000256" key="4">
    <source>
        <dbReference type="ARBA" id="ARBA00022806"/>
    </source>
</evidence>
<protein>
    <recommendedName>
        <fullName evidence="9">DNA 3'-5' helicase</fullName>
        <ecNumber evidence="9">5.6.2.4</ecNumber>
    </recommendedName>
</protein>
<accession>A0A133PLX0</accession>
<evidence type="ECO:0000256" key="10">
    <source>
        <dbReference type="ARBA" id="ARBA00048988"/>
    </source>
</evidence>
<keyword evidence="3 11" id="KW-0378">Hydrolase</keyword>
<dbReference type="EMBL" id="LRQE01000034">
    <property type="protein sequence ID" value="KXA29569.1"/>
    <property type="molecule type" value="Genomic_DNA"/>
</dbReference>
<gene>
    <name evidence="14" type="ORF">HMPREF3229_01193</name>
</gene>
<dbReference type="InterPro" id="IPR014017">
    <property type="entry name" value="DNA_helicase_UvrD-like_C"/>
</dbReference>
<evidence type="ECO:0000256" key="8">
    <source>
        <dbReference type="ARBA" id="ARBA00034617"/>
    </source>
</evidence>
<dbReference type="PROSITE" id="PS51217">
    <property type="entry name" value="UVRD_HELICASE_CTER"/>
    <property type="match status" value="1"/>
</dbReference>
<comment type="caution">
    <text evidence="14">The sequence shown here is derived from an EMBL/GenBank/DDBJ whole genome shotgun (WGS) entry which is preliminary data.</text>
</comment>
<comment type="catalytic activity">
    <reaction evidence="8">
        <text>Couples ATP hydrolysis with the unwinding of duplex DNA by translocating in the 3'-5' direction.</text>
        <dbReference type="EC" id="5.6.2.4"/>
    </reaction>
</comment>
<dbReference type="AlphaFoldDB" id="A0A133PLX0"/>